<organism evidence="4 5">
    <name type="scientific">Cohnella xylanilytica</name>
    <dbReference type="NCBI Taxonomy" id="557555"/>
    <lineage>
        <taxon>Bacteria</taxon>
        <taxon>Bacillati</taxon>
        <taxon>Bacillota</taxon>
        <taxon>Bacilli</taxon>
        <taxon>Bacillales</taxon>
        <taxon>Paenibacillaceae</taxon>
        <taxon>Cohnella</taxon>
    </lineage>
</organism>
<protein>
    <submittedName>
        <fullName evidence="4">NAD-dependent epimerase/dehydratase family protein</fullName>
    </submittedName>
</protein>
<feature type="domain" description="NAD-dependent epimerase/dehydratase" evidence="3">
    <location>
        <begin position="4"/>
        <end position="232"/>
    </location>
</feature>
<evidence type="ECO:0000313" key="5">
    <source>
        <dbReference type="Proteomes" id="UP000553776"/>
    </source>
</evidence>
<evidence type="ECO:0000313" key="4">
    <source>
        <dbReference type="EMBL" id="MBB6694155.1"/>
    </source>
</evidence>
<dbReference type="Gene3D" id="3.90.25.10">
    <property type="entry name" value="UDP-galactose 4-epimerase, domain 1"/>
    <property type="match status" value="1"/>
</dbReference>
<name>A0A841U0W1_9BACL</name>
<dbReference type="Proteomes" id="UP000553776">
    <property type="component" value="Unassembled WGS sequence"/>
</dbReference>
<dbReference type="SUPFAM" id="SSF51735">
    <property type="entry name" value="NAD(P)-binding Rossmann-fold domains"/>
    <property type="match status" value="1"/>
</dbReference>
<dbReference type="PANTHER" id="PTHR43000">
    <property type="entry name" value="DTDP-D-GLUCOSE 4,6-DEHYDRATASE-RELATED"/>
    <property type="match status" value="1"/>
</dbReference>
<dbReference type="AlphaFoldDB" id="A0A841U0W1"/>
<dbReference type="InterPro" id="IPR001509">
    <property type="entry name" value="Epimerase_deHydtase"/>
</dbReference>
<feature type="region of interest" description="Disordered" evidence="2">
    <location>
        <begin position="268"/>
        <end position="289"/>
    </location>
</feature>
<dbReference type="Gene3D" id="3.40.50.720">
    <property type="entry name" value="NAD(P)-binding Rossmann-like Domain"/>
    <property type="match status" value="1"/>
</dbReference>
<comment type="caution">
    <text evidence="4">The sequence shown here is derived from an EMBL/GenBank/DDBJ whole genome shotgun (WGS) entry which is preliminary data.</text>
</comment>
<dbReference type="EMBL" id="JACJVR010000086">
    <property type="protein sequence ID" value="MBB6694155.1"/>
    <property type="molecule type" value="Genomic_DNA"/>
</dbReference>
<evidence type="ECO:0000259" key="3">
    <source>
        <dbReference type="Pfam" id="PF01370"/>
    </source>
</evidence>
<comment type="similarity">
    <text evidence="1">Belongs to the NAD(P)-dependent epimerase/dehydratase family.</text>
</comment>
<reference evidence="4 5" key="1">
    <citation type="submission" date="2020-08" db="EMBL/GenBank/DDBJ databases">
        <title>Cohnella phylogeny.</title>
        <authorList>
            <person name="Dunlap C."/>
        </authorList>
    </citation>
    <scope>NUCLEOTIDE SEQUENCE [LARGE SCALE GENOMIC DNA]</scope>
    <source>
        <strain evidence="4 5">DSM 25239</strain>
    </source>
</reference>
<accession>A0A841U0W1</accession>
<keyword evidence="5" id="KW-1185">Reference proteome</keyword>
<dbReference type="Pfam" id="PF01370">
    <property type="entry name" value="Epimerase"/>
    <property type="match status" value="1"/>
</dbReference>
<sequence length="317" mass="34849">MKRVLITGATGFTGRHACRRFADAGWEVVAVASGRGLLPEETAAPRGAKTIRWTGCDLTDREAVRGLIRETSPDALLHLAGQNAVDRSWREPDLTLAVNALSTVYLLEAMRERRKDGRSLVVGSMLREPPESCPHPYSYSKFVQVSSALAWHRWYGMEVVVAEPSNLIGPGGSGGICGKIARWAAQAERGGSSTASEVPPFRLSSLTERRDYLDVRDAVNAYEILLREGQAGMPYAVESGTMRSLEEIRAEFGRIASVPLHWEVGSAAAAGESPRPRDCSPVRSLGWSPAIPFSESVRDALEEERGRYRERREERAE</sequence>
<evidence type="ECO:0000256" key="1">
    <source>
        <dbReference type="ARBA" id="ARBA00007637"/>
    </source>
</evidence>
<dbReference type="InterPro" id="IPR036291">
    <property type="entry name" value="NAD(P)-bd_dom_sf"/>
</dbReference>
<proteinExistence type="inferred from homology"/>
<evidence type="ECO:0000256" key="2">
    <source>
        <dbReference type="SAM" id="MobiDB-lite"/>
    </source>
</evidence>
<gene>
    <name evidence="4" type="ORF">H7B90_22385</name>
</gene>